<dbReference type="RefSeq" id="XP_024509255.1">
    <property type="nucleotide sequence ID" value="XM_024643603.1"/>
</dbReference>
<sequence length="149" mass="17272">MVESFKNFSKFHFFASNIDLRDGKDFLYFYEGYKKKDIKKNKDITFSHSCTGKGQCQYYSSNDKLIIRFKSAPGYPSHYGFQGRISIYQPGFINIISNNVTLIIAFLLVILIFAIFILTIIYITRKNSHTNKPKLEEKLLSGDVKQNNT</sequence>
<reference evidence="2 3" key="1">
    <citation type="submission" date="2014-09" db="EMBL/GenBank/DDBJ databases">
        <authorList>
            <person name="Martin A.A."/>
        </authorList>
    </citation>
    <scope>NUCLEOTIDE SEQUENCE</scope>
    <source>
        <strain evidence="3">ED321</strain>
        <strain evidence="2">ED321 Heterogonic</strain>
    </source>
</reference>
<keyword evidence="1" id="KW-0812">Transmembrane</keyword>
<keyword evidence="3" id="KW-1185">Reference proteome</keyword>
<name>A0A090LR24_STRRB</name>
<proteinExistence type="predicted"/>
<dbReference type="GeneID" id="36382428"/>
<dbReference type="OrthoDB" id="10063988at2759"/>
<dbReference type="EMBL" id="LN609529">
    <property type="protein sequence ID" value="CEF70056.1"/>
    <property type="molecule type" value="Genomic_DNA"/>
</dbReference>
<dbReference type="WBParaSite" id="SRAE_2000469700.1">
    <property type="protein sequence ID" value="SRAE_2000469700.1"/>
    <property type="gene ID" value="WBGene00264935"/>
</dbReference>
<keyword evidence="1" id="KW-0472">Membrane</keyword>
<reference evidence="4" key="2">
    <citation type="submission" date="2020-12" db="UniProtKB">
        <authorList>
            <consortium name="WormBaseParasite"/>
        </authorList>
    </citation>
    <scope>IDENTIFICATION</scope>
</reference>
<dbReference type="WormBase" id="SRAE_2000469700">
    <property type="protein sequence ID" value="SRP00281"/>
    <property type="gene ID" value="WBGene00264935"/>
</dbReference>
<protein>
    <submittedName>
        <fullName evidence="4">CUB domain-containing protein</fullName>
    </submittedName>
</protein>
<evidence type="ECO:0000256" key="1">
    <source>
        <dbReference type="SAM" id="Phobius"/>
    </source>
</evidence>
<dbReference type="CTD" id="36382428"/>
<feature type="transmembrane region" description="Helical" evidence="1">
    <location>
        <begin position="102"/>
        <end position="124"/>
    </location>
</feature>
<dbReference type="Proteomes" id="UP000035682">
    <property type="component" value="Unplaced"/>
</dbReference>
<evidence type="ECO:0000313" key="2">
    <source>
        <dbReference type="EMBL" id="CEF70056.1"/>
    </source>
</evidence>
<evidence type="ECO:0000313" key="3">
    <source>
        <dbReference type="Proteomes" id="UP000035682"/>
    </source>
</evidence>
<evidence type="ECO:0000313" key="4">
    <source>
        <dbReference type="WBParaSite" id="SRAE_2000469700.1"/>
    </source>
</evidence>
<organism evidence="2">
    <name type="scientific">Strongyloides ratti</name>
    <name type="common">Parasitic roundworm</name>
    <dbReference type="NCBI Taxonomy" id="34506"/>
    <lineage>
        <taxon>Eukaryota</taxon>
        <taxon>Metazoa</taxon>
        <taxon>Ecdysozoa</taxon>
        <taxon>Nematoda</taxon>
        <taxon>Chromadorea</taxon>
        <taxon>Rhabditida</taxon>
        <taxon>Tylenchina</taxon>
        <taxon>Panagrolaimomorpha</taxon>
        <taxon>Strongyloidoidea</taxon>
        <taxon>Strongyloididae</taxon>
        <taxon>Strongyloides</taxon>
    </lineage>
</organism>
<keyword evidence="1" id="KW-1133">Transmembrane helix</keyword>
<accession>A0A090LR24</accession>
<gene>
    <name evidence="2 4 5" type="ORF">SRAE_2000469700</name>
</gene>
<dbReference type="AlphaFoldDB" id="A0A090LR24"/>
<evidence type="ECO:0000313" key="5">
    <source>
        <dbReference type="WormBase" id="SRAE_2000469700"/>
    </source>
</evidence>